<name>A0A4V2S0R6_9ACTN</name>
<comment type="caution">
    <text evidence="1">The sequence shown here is derived from an EMBL/GenBank/DDBJ whole genome shotgun (WGS) entry which is preliminary data.</text>
</comment>
<proteinExistence type="predicted"/>
<dbReference type="EMBL" id="SLWN01000003">
    <property type="protein sequence ID" value="TCO33710.1"/>
    <property type="molecule type" value="Genomic_DNA"/>
</dbReference>
<sequence>MTTGPHAPMGYELRIEGHLDEHWSTWFDGLALTLEGDGTTTLRGVVTDQSELHGLLAKVRDLGVTLISVTPINSDHQQQHRR</sequence>
<evidence type="ECO:0000313" key="2">
    <source>
        <dbReference type="Proteomes" id="UP000294508"/>
    </source>
</evidence>
<organism evidence="1 2">
    <name type="scientific">Kribbella steppae</name>
    <dbReference type="NCBI Taxonomy" id="2512223"/>
    <lineage>
        <taxon>Bacteria</taxon>
        <taxon>Bacillati</taxon>
        <taxon>Actinomycetota</taxon>
        <taxon>Actinomycetes</taxon>
        <taxon>Propionibacteriales</taxon>
        <taxon>Kribbellaceae</taxon>
        <taxon>Kribbella</taxon>
    </lineage>
</organism>
<reference evidence="1 2" key="1">
    <citation type="journal article" date="2015" name="Stand. Genomic Sci.">
        <title>Genomic Encyclopedia of Bacterial and Archaeal Type Strains, Phase III: the genomes of soil and plant-associated and newly described type strains.</title>
        <authorList>
            <person name="Whitman W.B."/>
            <person name="Woyke T."/>
            <person name="Klenk H.P."/>
            <person name="Zhou Y."/>
            <person name="Lilburn T.G."/>
            <person name="Beck B.J."/>
            <person name="De Vos P."/>
            <person name="Vandamme P."/>
            <person name="Eisen J.A."/>
            <person name="Garrity G."/>
            <person name="Hugenholtz P."/>
            <person name="Kyrpides N.C."/>
        </authorList>
    </citation>
    <scope>NUCLEOTIDE SEQUENCE [LARGE SCALE GENOMIC DNA]</scope>
    <source>
        <strain evidence="1 2">VKM Ac-2572</strain>
    </source>
</reference>
<dbReference type="AlphaFoldDB" id="A0A4V2S0R6"/>
<dbReference type="Proteomes" id="UP000294508">
    <property type="component" value="Unassembled WGS sequence"/>
</dbReference>
<protein>
    <submittedName>
        <fullName evidence="1">Uncharacterized protein</fullName>
    </submittedName>
</protein>
<gene>
    <name evidence="1" type="ORF">EV652_103712</name>
</gene>
<evidence type="ECO:0000313" key="1">
    <source>
        <dbReference type="EMBL" id="TCO33710.1"/>
    </source>
</evidence>
<keyword evidence="2" id="KW-1185">Reference proteome</keyword>
<accession>A0A4V2S0R6</accession>